<dbReference type="Proteomes" id="UP001201812">
    <property type="component" value="Unassembled WGS sequence"/>
</dbReference>
<dbReference type="PROSITE" id="PS00799">
    <property type="entry name" value="GRANULINS"/>
    <property type="match status" value="1"/>
</dbReference>
<name>A0AAD4MZC0_9BILA</name>
<evidence type="ECO:0000313" key="6">
    <source>
        <dbReference type="EMBL" id="KAI1711148.1"/>
    </source>
</evidence>
<dbReference type="InterPro" id="IPR037277">
    <property type="entry name" value="Granulin_sf"/>
</dbReference>
<comment type="similarity">
    <text evidence="2">Belongs to the granulin family.</text>
</comment>
<dbReference type="AlphaFoldDB" id="A0AAD4MZC0"/>
<keyword evidence="4" id="KW-1015">Disulfide bond</keyword>
<organism evidence="6 7">
    <name type="scientific">Ditylenchus destructor</name>
    <dbReference type="NCBI Taxonomy" id="166010"/>
    <lineage>
        <taxon>Eukaryota</taxon>
        <taxon>Metazoa</taxon>
        <taxon>Ecdysozoa</taxon>
        <taxon>Nematoda</taxon>
        <taxon>Chromadorea</taxon>
        <taxon>Rhabditida</taxon>
        <taxon>Tylenchina</taxon>
        <taxon>Tylenchomorpha</taxon>
        <taxon>Sphaerularioidea</taxon>
        <taxon>Anguinidae</taxon>
        <taxon>Anguininae</taxon>
        <taxon>Ditylenchus</taxon>
    </lineage>
</organism>
<dbReference type="GO" id="GO:0005576">
    <property type="term" value="C:extracellular region"/>
    <property type="evidence" value="ECO:0007669"/>
    <property type="project" value="UniProtKB-SubCell"/>
</dbReference>
<sequence length="413" mass="45455">MFINLSNTKRIDTGNQYFPLHKKHSAKAHSKPVFQNNDEIIVHAEELSLGEESIVGEQRKQLSFGSTGRSRLAKEWALSTQWDKLARLGLAHTQQRRLNGEQLMRQMWSGGNDPEVICPDKKSKCPAHTTCCALEDADVSEFVAAGPGDQYTGPVYGCCPAEHAVCCEDHLHCCPENTRCDVEEGRCIQDQSGFSRPWQRKFASTKIVLKPAVEFSGPSERNCEISKLDMGDLWRINVEERAKSSVFYSVLQCPSSNKCCFKSASNHQPNATCCPFSDGVCCSNGFGCCARGYSCNVDGTCESEDSSFTPVKPYEPTTPAEQQLYTLKGMQKETICADGTRCDPMSTCCLVDREDGSSSYSCCPLSQANCCANSCCPSGYHCASAQQCEKSALAELISGFITSKTSFYNDREN</sequence>
<dbReference type="PANTHER" id="PTHR12274">
    <property type="entry name" value="GRANULIN"/>
    <property type="match status" value="1"/>
</dbReference>
<evidence type="ECO:0000259" key="5">
    <source>
        <dbReference type="PROSITE" id="PS00799"/>
    </source>
</evidence>
<evidence type="ECO:0000256" key="2">
    <source>
        <dbReference type="ARBA" id="ARBA00010093"/>
    </source>
</evidence>
<evidence type="ECO:0000256" key="1">
    <source>
        <dbReference type="ARBA" id="ARBA00004613"/>
    </source>
</evidence>
<comment type="caution">
    <text evidence="6">The sequence shown here is derived from an EMBL/GenBank/DDBJ whole genome shotgun (WGS) entry which is preliminary data.</text>
</comment>
<dbReference type="Pfam" id="PF00396">
    <property type="entry name" value="Granulin"/>
    <property type="match status" value="3"/>
</dbReference>
<dbReference type="EMBL" id="JAKKPZ010000023">
    <property type="protein sequence ID" value="KAI1711148.1"/>
    <property type="molecule type" value="Genomic_DNA"/>
</dbReference>
<evidence type="ECO:0000256" key="3">
    <source>
        <dbReference type="ARBA" id="ARBA00022525"/>
    </source>
</evidence>
<evidence type="ECO:0000313" key="7">
    <source>
        <dbReference type="Proteomes" id="UP001201812"/>
    </source>
</evidence>
<proteinExistence type="inferred from homology"/>
<dbReference type="Gene3D" id="2.10.25.160">
    <property type="entry name" value="Granulin"/>
    <property type="match status" value="3"/>
</dbReference>
<dbReference type="InterPro" id="IPR039036">
    <property type="entry name" value="Granulin_fam"/>
</dbReference>
<dbReference type="SMART" id="SM00277">
    <property type="entry name" value="GRAN"/>
    <property type="match status" value="3"/>
</dbReference>
<dbReference type="InterPro" id="IPR000118">
    <property type="entry name" value="Granulin"/>
</dbReference>
<gene>
    <name evidence="6" type="ORF">DdX_10401</name>
</gene>
<dbReference type="PANTHER" id="PTHR12274:SF3">
    <property type="entry name" value="PROGRANULIN"/>
    <property type="match status" value="1"/>
</dbReference>
<keyword evidence="3" id="KW-0964">Secreted</keyword>
<comment type="subcellular location">
    <subcellularLocation>
        <location evidence="1">Secreted</location>
    </subcellularLocation>
</comment>
<feature type="domain" description="Granulins" evidence="5">
    <location>
        <begin position="167"/>
        <end position="180"/>
    </location>
</feature>
<keyword evidence="7" id="KW-1185">Reference proteome</keyword>
<evidence type="ECO:0000256" key="4">
    <source>
        <dbReference type="ARBA" id="ARBA00023157"/>
    </source>
</evidence>
<reference evidence="6" key="1">
    <citation type="submission" date="2022-01" db="EMBL/GenBank/DDBJ databases">
        <title>Genome Sequence Resource for Two Populations of Ditylenchus destructor, the Migratory Endoparasitic Phytonematode.</title>
        <authorList>
            <person name="Zhang H."/>
            <person name="Lin R."/>
            <person name="Xie B."/>
        </authorList>
    </citation>
    <scope>NUCLEOTIDE SEQUENCE</scope>
    <source>
        <strain evidence="6">BazhouSP</strain>
    </source>
</reference>
<protein>
    <submittedName>
        <fullName evidence="6">Granulin domain-containing protein</fullName>
    </submittedName>
</protein>
<accession>A0AAD4MZC0</accession>